<organism evidence="1 2">
    <name type="scientific">Prunus persica</name>
    <name type="common">Peach</name>
    <name type="synonym">Amygdalus persica</name>
    <dbReference type="NCBI Taxonomy" id="3760"/>
    <lineage>
        <taxon>Eukaryota</taxon>
        <taxon>Viridiplantae</taxon>
        <taxon>Streptophyta</taxon>
        <taxon>Embryophyta</taxon>
        <taxon>Tracheophyta</taxon>
        <taxon>Spermatophyta</taxon>
        <taxon>Magnoliopsida</taxon>
        <taxon>eudicotyledons</taxon>
        <taxon>Gunneridae</taxon>
        <taxon>Pentapetalae</taxon>
        <taxon>rosids</taxon>
        <taxon>fabids</taxon>
        <taxon>Rosales</taxon>
        <taxon>Rosaceae</taxon>
        <taxon>Amygdaloideae</taxon>
        <taxon>Amygdaleae</taxon>
        <taxon>Prunus</taxon>
    </lineage>
</organism>
<protein>
    <submittedName>
        <fullName evidence="1">Uncharacterized protein</fullName>
    </submittedName>
</protein>
<reference evidence="1 2" key="1">
    <citation type="journal article" date="2013" name="Nat. Genet.">
        <title>The high-quality draft genome of peach (Prunus persica) identifies unique patterns of genetic diversity, domestication and genome evolution.</title>
        <authorList>
            <consortium name="International Peach Genome Initiative"/>
            <person name="Verde I."/>
            <person name="Abbott A.G."/>
            <person name="Scalabrin S."/>
            <person name="Jung S."/>
            <person name="Shu S."/>
            <person name="Marroni F."/>
            <person name="Zhebentyayeva T."/>
            <person name="Dettori M.T."/>
            <person name="Grimwood J."/>
            <person name="Cattonaro F."/>
            <person name="Zuccolo A."/>
            <person name="Rossini L."/>
            <person name="Jenkins J."/>
            <person name="Vendramin E."/>
            <person name="Meisel L.A."/>
            <person name="Decroocq V."/>
            <person name="Sosinski B."/>
            <person name="Prochnik S."/>
            <person name="Mitros T."/>
            <person name="Policriti A."/>
            <person name="Cipriani G."/>
            <person name="Dondini L."/>
            <person name="Ficklin S."/>
            <person name="Goodstein D.M."/>
            <person name="Xuan P."/>
            <person name="Del Fabbro C."/>
            <person name="Aramini V."/>
            <person name="Copetti D."/>
            <person name="Gonzalez S."/>
            <person name="Horner D.S."/>
            <person name="Falchi R."/>
            <person name="Lucas S."/>
            <person name="Mica E."/>
            <person name="Maldonado J."/>
            <person name="Lazzari B."/>
            <person name="Bielenberg D."/>
            <person name="Pirona R."/>
            <person name="Miculan M."/>
            <person name="Barakat A."/>
            <person name="Testolin R."/>
            <person name="Stella A."/>
            <person name="Tartarini S."/>
            <person name="Tonutti P."/>
            <person name="Arus P."/>
            <person name="Orellana A."/>
            <person name="Wells C."/>
            <person name="Main D."/>
            <person name="Vizzotto G."/>
            <person name="Silva H."/>
            <person name="Salamini F."/>
            <person name="Schmutz J."/>
            <person name="Morgante M."/>
            <person name="Rokhsar D.S."/>
        </authorList>
    </citation>
    <scope>NUCLEOTIDE SEQUENCE [LARGE SCALE GENOMIC DNA]</scope>
    <source>
        <strain evidence="2">cv. Nemared</strain>
    </source>
</reference>
<dbReference type="Proteomes" id="UP000006882">
    <property type="component" value="Chromosome G8"/>
</dbReference>
<dbReference type="AlphaFoldDB" id="A0A251MW06"/>
<evidence type="ECO:0000313" key="1">
    <source>
        <dbReference type="EMBL" id="ONH91282.1"/>
    </source>
</evidence>
<evidence type="ECO:0000313" key="2">
    <source>
        <dbReference type="Proteomes" id="UP000006882"/>
    </source>
</evidence>
<sequence>MIELIIHHTNLICRSNYFPSNSSLNLCQKSSEHSTLSISMTSKPHKQKSIDPKLTSSTKSVLTLLKQKWK</sequence>
<accession>A0A251MW06</accession>
<dbReference type="Gramene" id="ONH91282">
    <property type="protein sequence ID" value="ONH91282"/>
    <property type="gene ID" value="PRUPE_8G103500"/>
</dbReference>
<name>A0A251MW06_PRUPE</name>
<gene>
    <name evidence="1" type="ORF">PRUPE_8G103500</name>
</gene>
<proteinExistence type="predicted"/>
<keyword evidence="2" id="KW-1185">Reference proteome</keyword>
<dbReference type="EMBL" id="CM007658">
    <property type="protein sequence ID" value="ONH91282.1"/>
    <property type="molecule type" value="Genomic_DNA"/>
</dbReference>